<gene>
    <name evidence="2" type="ORF">PF001_g33112</name>
</gene>
<evidence type="ECO:0000259" key="1">
    <source>
        <dbReference type="PROSITE" id="PS50280"/>
    </source>
</evidence>
<organism evidence="2 3">
    <name type="scientific">Phytophthora fragariae</name>
    <dbReference type="NCBI Taxonomy" id="53985"/>
    <lineage>
        <taxon>Eukaryota</taxon>
        <taxon>Sar</taxon>
        <taxon>Stramenopiles</taxon>
        <taxon>Oomycota</taxon>
        <taxon>Peronosporomycetes</taxon>
        <taxon>Peronosporales</taxon>
        <taxon>Peronosporaceae</taxon>
        <taxon>Phytophthora</taxon>
    </lineage>
</organism>
<evidence type="ECO:0000313" key="3">
    <source>
        <dbReference type="Proteomes" id="UP000437068"/>
    </source>
</evidence>
<dbReference type="InterPro" id="IPR046341">
    <property type="entry name" value="SET_dom_sf"/>
</dbReference>
<reference evidence="2 3" key="1">
    <citation type="submission" date="2018-08" db="EMBL/GenBank/DDBJ databases">
        <title>Genomic investigation of the strawberry pathogen Phytophthora fragariae indicates pathogenicity is determined by transcriptional variation in three key races.</title>
        <authorList>
            <person name="Adams T.M."/>
            <person name="Armitage A.D."/>
            <person name="Sobczyk M.K."/>
            <person name="Bates H.J."/>
            <person name="Dunwell J.M."/>
            <person name="Nellist C.F."/>
            <person name="Harrison R.J."/>
        </authorList>
    </citation>
    <scope>NUCLEOTIDE SEQUENCE [LARGE SCALE GENOMIC DNA]</scope>
    <source>
        <strain evidence="2 3">A4</strain>
    </source>
</reference>
<dbReference type="Gene3D" id="2.170.270.10">
    <property type="entry name" value="SET domain"/>
    <property type="match status" value="1"/>
</dbReference>
<accession>A0A6A4AN28</accession>
<dbReference type="InterPro" id="IPR001214">
    <property type="entry name" value="SET_dom"/>
</dbReference>
<dbReference type="Proteomes" id="UP000437068">
    <property type="component" value="Unassembled WGS sequence"/>
</dbReference>
<sequence>MGSLKRFVNHSCRPAAAFVKLSNGRRTTVVVVTTRSIYRGEEVTVDYGDDL</sequence>
<dbReference type="SUPFAM" id="SSF82199">
    <property type="entry name" value="SET domain"/>
    <property type="match status" value="1"/>
</dbReference>
<feature type="non-terminal residue" evidence="2">
    <location>
        <position position="51"/>
    </location>
</feature>
<dbReference type="EMBL" id="QXGE01011086">
    <property type="protein sequence ID" value="KAE9259187.1"/>
    <property type="molecule type" value="Genomic_DNA"/>
</dbReference>
<evidence type="ECO:0000313" key="2">
    <source>
        <dbReference type="EMBL" id="KAE9259187.1"/>
    </source>
</evidence>
<dbReference type="AlphaFoldDB" id="A0A6A4AN28"/>
<feature type="domain" description="SET" evidence="1">
    <location>
        <begin position="1"/>
        <end position="48"/>
    </location>
</feature>
<dbReference type="PROSITE" id="PS50280">
    <property type="entry name" value="SET"/>
    <property type="match status" value="1"/>
</dbReference>
<dbReference type="CDD" id="cd08161">
    <property type="entry name" value="SET"/>
    <property type="match status" value="1"/>
</dbReference>
<proteinExistence type="predicted"/>
<comment type="caution">
    <text evidence="2">The sequence shown here is derived from an EMBL/GenBank/DDBJ whole genome shotgun (WGS) entry which is preliminary data.</text>
</comment>
<protein>
    <recommendedName>
        <fullName evidence="1">SET domain-containing protein</fullName>
    </recommendedName>
</protein>
<dbReference type="Pfam" id="PF00856">
    <property type="entry name" value="SET"/>
    <property type="match status" value="1"/>
</dbReference>
<name>A0A6A4AN28_9STRA</name>